<proteinExistence type="predicted"/>
<gene>
    <name evidence="1" type="ORF">KIN20_003480</name>
</gene>
<evidence type="ECO:0000313" key="2">
    <source>
        <dbReference type="Proteomes" id="UP001196413"/>
    </source>
</evidence>
<keyword evidence="2" id="KW-1185">Reference proteome</keyword>
<dbReference type="Proteomes" id="UP001196413">
    <property type="component" value="Unassembled WGS sequence"/>
</dbReference>
<dbReference type="EMBL" id="JAHQIW010000452">
    <property type="protein sequence ID" value="KAJ1348224.1"/>
    <property type="molecule type" value="Genomic_DNA"/>
</dbReference>
<name>A0AAD5MPZ7_PARTN</name>
<comment type="caution">
    <text evidence="1">The sequence shown here is derived from an EMBL/GenBank/DDBJ whole genome shotgun (WGS) entry which is preliminary data.</text>
</comment>
<sequence>MERKVLTFILFIWNPSKSQPLYRWYDITNENPSMLSDVQNMERQSGFELAFRPFQGAWKPLRCRPSAVTLFATQTLQEKVKCVFESCLTLNVLHITQHYWIFRNDS</sequence>
<organism evidence="1 2">
    <name type="scientific">Parelaphostrongylus tenuis</name>
    <name type="common">Meningeal worm</name>
    <dbReference type="NCBI Taxonomy" id="148309"/>
    <lineage>
        <taxon>Eukaryota</taxon>
        <taxon>Metazoa</taxon>
        <taxon>Ecdysozoa</taxon>
        <taxon>Nematoda</taxon>
        <taxon>Chromadorea</taxon>
        <taxon>Rhabditida</taxon>
        <taxon>Rhabditina</taxon>
        <taxon>Rhabditomorpha</taxon>
        <taxon>Strongyloidea</taxon>
        <taxon>Metastrongylidae</taxon>
        <taxon>Parelaphostrongylus</taxon>
    </lineage>
</organism>
<accession>A0AAD5MPZ7</accession>
<dbReference type="AlphaFoldDB" id="A0AAD5MPZ7"/>
<reference evidence="1" key="1">
    <citation type="submission" date="2021-06" db="EMBL/GenBank/DDBJ databases">
        <title>Parelaphostrongylus tenuis whole genome reference sequence.</title>
        <authorList>
            <person name="Garwood T.J."/>
            <person name="Larsen P.A."/>
            <person name="Fountain-Jones N.M."/>
            <person name="Garbe J.R."/>
            <person name="Macchietto M.G."/>
            <person name="Kania S.A."/>
            <person name="Gerhold R.W."/>
            <person name="Richards J.E."/>
            <person name="Wolf T.M."/>
        </authorList>
    </citation>
    <scope>NUCLEOTIDE SEQUENCE</scope>
    <source>
        <strain evidence="1">MNPRO001-30</strain>
        <tissue evidence="1">Meninges</tissue>
    </source>
</reference>
<evidence type="ECO:0000313" key="1">
    <source>
        <dbReference type="EMBL" id="KAJ1348224.1"/>
    </source>
</evidence>
<protein>
    <submittedName>
        <fullName evidence="1">Uncharacterized protein</fullName>
    </submittedName>
</protein>